<sequence>MYEALFSFDKASCLALFLHKVENRFFTALSVLHQESNNDSSIPMPLEI</sequence>
<protein>
    <submittedName>
        <fullName evidence="1">Uncharacterized protein</fullName>
    </submittedName>
</protein>
<accession>A0A822YAR2</accession>
<name>A0A822YAR2_NELNU</name>
<comment type="caution">
    <text evidence="1">The sequence shown here is derived from an EMBL/GenBank/DDBJ whole genome shotgun (WGS) entry which is preliminary data.</text>
</comment>
<evidence type="ECO:0000313" key="1">
    <source>
        <dbReference type="EMBL" id="DAD31194.1"/>
    </source>
</evidence>
<keyword evidence="2" id="KW-1185">Reference proteome</keyword>
<evidence type="ECO:0000313" key="2">
    <source>
        <dbReference type="Proteomes" id="UP000607653"/>
    </source>
</evidence>
<organism evidence="1 2">
    <name type="scientific">Nelumbo nucifera</name>
    <name type="common">Sacred lotus</name>
    <dbReference type="NCBI Taxonomy" id="4432"/>
    <lineage>
        <taxon>Eukaryota</taxon>
        <taxon>Viridiplantae</taxon>
        <taxon>Streptophyta</taxon>
        <taxon>Embryophyta</taxon>
        <taxon>Tracheophyta</taxon>
        <taxon>Spermatophyta</taxon>
        <taxon>Magnoliopsida</taxon>
        <taxon>Proteales</taxon>
        <taxon>Nelumbonaceae</taxon>
        <taxon>Nelumbo</taxon>
    </lineage>
</organism>
<dbReference type="Proteomes" id="UP000607653">
    <property type="component" value="Unassembled WGS sequence"/>
</dbReference>
<gene>
    <name evidence="1" type="ORF">HUJ06_010045</name>
</gene>
<dbReference type="AlphaFoldDB" id="A0A822YAR2"/>
<reference evidence="1 2" key="1">
    <citation type="journal article" date="2020" name="Mol. Biol. Evol.">
        <title>Distinct Expression and Methylation Patterns for Genes with Different Fates following a Single Whole-Genome Duplication in Flowering Plants.</title>
        <authorList>
            <person name="Shi T."/>
            <person name="Rahmani R.S."/>
            <person name="Gugger P.F."/>
            <person name="Wang M."/>
            <person name="Li H."/>
            <person name="Zhang Y."/>
            <person name="Li Z."/>
            <person name="Wang Q."/>
            <person name="Van de Peer Y."/>
            <person name="Marchal K."/>
            <person name="Chen J."/>
        </authorList>
    </citation>
    <scope>NUCLEOTIDE SEQUENCE [LARGE SCALE GENOMIC DNA]</scope>
    <source>
        <tissue evidence="1">Leaf</tissue>
    </source>
</reference>
<dbReference type="EMBL" id="DUZY01000003">
    <property type="protein sequence ID" value="DAD31194.1"/>
    <property type="molecule type" value="Genomic_DNA"/>
</dbReference>
<proteinExistence type="predicted"/>